<dbReference type="InterPro" id="IPR007710">
    <property type="entry name" value="Nucleoside_deoxyribTrfase"/>
</dbReference>
<dbReference type="AlphaFoldDB" id="A0A840Y3E1"/>
<sequence>MRIYLAGPEVFLPDALEIAAAKKRLCAAYGLEGVFPLDPPPAAPPAERPYWMRIYLGNEAHIRSCGALIANLTPFRGPSADPGTVFELGFMRALGRPVLGYTNAGADFLDRTRAFLGPAARRRADGGWEDAEGLGLEDFGLTDNLMIDGAIAAAGGVLERHDAEGDRWRDLTAFARCVARLAGGGG</sequence>
<protein>
    <submittedName>
        <fullName evidence="1">Nucleoside 2-deoxyribosyltransferase</fullName>
    </submittedName>
</protein>
<evidence type="ECO:0000313" key="2">
    <source>
        <dbReference type="Proteomes" id="UP000562254"/>
    </source>
</evidence>
<name>A0A840Y3E1_9PROT</name>
<dbReference type="PANTHER" id="PTHR15364">
    <property type="entry name" value="2'-DEOXYNUCLEOSIDE 5'-PHOSPHATE N-HYDROLASE 1"/>
    <property type="match status" value="1"/>
</dbReference>
<gene>
    <name evidence="1" type="ORF">FHS88_001277</name>
</gene>
<dbReference type="SUPFAM" id="SSF52309">
    <property type="entry name" value="N-(deoxy)ribosyltransferase-like"/>
    <property type="match status" value="1"/>
</dbReference>
<dbReference type="EMBL" id="JACIJE010000003">
    <property type="protein sequence ID" value="MBB5689152.1"/>
    <property type="molecule type" value="Genomic_DNA"/>
</dbReference>
<dbReference type="Proteomes" id="UP000562254">
    <property type="component" value="Unassembled WGS sequence"/>
</dbReference>
<dbReference type="PANTHER" id="PTHR15364:SF0">
    <property type="entry name" value="2'-DEOXYNUCLEOSIDE 5'-PHOSPHATE N-HYDROLASE 1"/>
    <property type="match status" value="1"/>
</dbReference>
<dbReference type="InterPro" id="IPR051239">
    <property type="entry name" value="2'-dNMP_N-hydrolase"/>
</dbReference>
<dbReference type="Gene3D" id="3.40.50.450">
    <property type="match status" value="1"/>
</dbReference>
<accession>A0A840Y3E1</accession>
<dbReference type="GO" id="GO:0009159">
    <property type="term" value="P:deoxyribonucleoside monophosphate catabolic process"/>
    <property type="evidence" value="ECO:0007669"/>
    <property type="project" value="TreeGrafter"/>
</dbReference>
<proteinExistence type="predicted"/>
<dbReference type="Pfam" id="PF05014">
    <property type="entry name" value="Nuc_deoxyrib_tr"/>
    <property type="match status" value="1"/>
</dbReference>
<dbReference type="GO" id="GO:0070694">
    <property type="term" value="F:5-hydroxymethyl-dUMP N-hydrolase activity"/>
    <property type="evidence" value="ECO:0007669"/>
    <property type="project" value="TreeGrafter"/>
</dbReference>
<organism evidence="1 2">
    <name type="scientific">Neoroseomonas alkaliterrae</name>
    <dbReference type="NCBI Taxonomy" id="1452450"/>
    <lineage>
        <taxon>Bacteria</taxon>
        <taxon>Pseudomonadati</taxon>
        <taxon>Pseudomonadota</taxon>
        <taxon>Alphaproteobacteria</taxon>
        <taxon>Acetobacterales</taxon>
        <taxon>Acetobacteraceae</taxon>
        <taxon>Neoroseomonas</taxon>
    </lineage>
</organism>
<comment type="caution">
    <text evidence="1">The sequence shown here is derived from an EMBL/GenBank/DDBJ whole genome shotgun (WGS) entry which is preliminary data.</text>
</comment>
<evidence type="ECO:0000313" key="1">
    <source>
        <dbReference type="EMBL" id="MBB5689152.1"/>
    </source>
</evidence>
<reference evidence="1 2" key="1">
    <citation type="submission" date="2020-08" db="EMBL/GenBank/DDBJ databases">
        <title>Genomic Encyclopedia of Type Strains, Phase IV (KMG-IV): sequencing the most valuable type-strain genomes for metagenomic binning, comparative biology and taxonomic classification.</title>
        <authorList>
            <person name="Goeker M."/>
        </authorList>
    </citation>
    <scope>NUCLEOTIDE SEQUENCE [LARGE SCALE GENOMIC DNA]</scope>
    <source>
        <strain evidence="1 2">DSM 25895</strain>
    </source>
</reference>
<dbReference type="RefSeq" id="WP_184482554.1">
    <property type="nucleotide sequence ID" value="NZ_JAAEDJ010000016.1"/>
</dbReference>
<dbReference type="GO" id="GO:0016740">
    <property type="term" value="F:transferase activity"/>
    <property type="evidence" value="ECO:0007669"/>
    <property type="project" value="UniProtKB-KW"/>
</dbReference>
<keyword evidence="1" id="KW-0808">Transferase</keyword>
<keyword evidence="2" id="KW-1185">Reference proteome</keyword>